<keyword evidence="3 6" id="KW-0238">DNA-binding</keyword>
<accession>A0ABM5KEL4</accession>
<dbReference type="Proteomes" id="UP001652700">
    <property type="component" value="Unplaced"/>
</dbReference>
<dbReference type="SMART" id="SM00389">
    <property type="entry name" value="HOX"/>
    <property type="match status" value="1"/>
</dbReference>
<dbReference type="CDD" id="cd00086">
    <property type="entry name" value="homeodomain"/>
    <property type="match status" value="1"/>
</dbReference>
<evidence type="ECO:0000256" key="2">
    <source>
        <dbReference type="ARBA" id="ARBA00022473"/>
    </source>
</evidence>
<feature type="region of interest" description="Disordered" evidence="8">
    <location>
        <begin position="371"/>
        <end position="439"/>
    </location>
</feature>
<feature type="region of interest" description="Disordered" evidence="8">
    <location>
        <begin position="193"/>
        <end position="217"/>
    </location>
</feature>
<evidence type="ECO:0000259" key="9">
    <source>
        <dbReference type="PROSITE" id="PS50071"/>
    </source>
</evidence>
<keyword evidence="5 6" id="KW-0539">Nucleus</keyword>
<dbReference type="Pfam" id="PF00046">
    <property type="entry name" value="Homeodomain"/>
    <property type="match status" value="1"/>
</dbReference>
<evidence type="ECO:0000256" key="7">
    <source>
        <dbReference type="RuleBase" id="RU000682"/>
    </source>
</evidence>
<dbReference type="Gene3D" id="1.10.10.60">
    <property type="entry name" value="Homeodomain-like"/>
    <property type="match status" value="1"/>
</dbReference>
<keyword evidence="2" id="KW-0217">Developmental protein</keyword>
<feature type="compositionally biased region" description="Low complexity" evidence="8">
    <location>
        <begin position="411"/>
        <end position="439"/>
    </location>
</feature>
<dbReference type="PANTHER" id="PTHR24340">
    <property type="entry name" value="HOMEOBOX PROTEIN NKX"/>
    <property type="match status" value="1"/>
</dbReference>
<evidence type="ECO:0000256" key="3">
    <source>
        <dbReference type="ARBA" id="ARBA00023125"/>
    </source>
</evidence>
<reference evidence="10" key="1">
    <citation type="submission" date="2025-05" db="UniProtKB">
        <authorList>
            <consortium name="EnsemblMetazoa"/>
        </authorList>
    </citation>
    <scope>IDENTIFICATION</scope>
</reference>
<name>A0ABM5KEL4_DIAVI</name>
<dbReference type="PRINTS" id="PR00024">
    <property type="entry name" value="HOMEOBOX"/>
</dbReference>
<evidence type="ECO:0000313" key="10">
    <source>
        <dbReference type="EnsemblMetazoa" id="XP_050508641.1"/>
    </source>
</evidence>
<dbReference type="SUPFAM" id="SSF46689">
    <property type="entry name" value="Homeodomain-like"/>
    <property type="match status" value="1"/>
</dbReference>
<protein>
    <recommendedName>
        <fullName evidence="9">Homeobox domain-containing protein</fullName>
    </recommendedName>
</protein>
<evidence type="ECO:0000256" key="5">
    <source>
        <dbReference type="ARBA" id="ARBA00023242"/>
    </source>
</evidence>
<dbReference type="PROSITE" id="PS00027">
    <property type="entry name" value="HOMEOBOX_1"/>
    <property type="match status" value="1"/>
</dbReference>
<dbReference type="InterPro" id="IPR001356">
    <property type="entry name" value="HD"/>
</dbReference>
<evidence type="ECO:0000313" key="11">
    <source>
        <dbReference type="Proteomes" id="UP001652700"/>
    </source>
</evidence>
<dbReference type="RefSeq" id="XP_050508641.1">
    <property type="nucleotide sequence ID" value="XM_050652684.1"/>
</dbReference>
<dbReference type="PROSITE" id="PS50071">
    <property type="entry name" value="HOMEOBOX_2"/>
    <property type="match status" value="1"/>
</dbReference>
<sequence>MRARSKRVLKESKKESWKKFVNSITSDTPPAQMWTKIKQMRGLNTYRKIPAITDGDNIITNDNQITETLAKYFQNKTKSELSVPYPTNHSPPIPIQTNPINLAFTEEELNLAISSMKNSSAGGSYGEGPVVPGDRGDLHGLLPELNGVELAMSLSPKHLQGPQVLSHLQQLHHSTPFSVTDILSPIEESYRKLELSTNPPSPYRSTSSGSSINSPGISGSGGNGCSMNGSYPVMGQFGGGQYCPVSENLGLTPHYSSGWYQTSAADPRFAISRLMGSTATAANMGHGLNSGMPGLGACAVSDSKPMQFPLAQRRKRRVLFTQAQVYELERRFKQQKYLSAPEREHLASLIHLTPTQVKIWFQNHRYKCKRQAKEKAMAEQNQHNQSSSSPRRVAVPVLVKDGKPCSGGGNNTNQTATSSASSDTSRTQQSPACQPPQQQTQCMANSGLAMAYRQQGNYQQQCAGYLPLQTRAW</sequence>
<organism evidence="10 11">
    <name type="scientific">Diabrotica virgifera virgifera</name>
    <name type="common">western corn rootworm</name>
    <dbReference type="NCBI Taxonomy" id="50390"/>
    <lineage>
        <taxon>Eukaryota</taxon>
        <taxon>Metazoa</taxon>
        <taxon>Ecdysozoa</taxon>
        <taxon>Arthropoda</taxon>
        <taxon>Hexapoda</taxon>
        <taxon>Insecta</taxon>
        <taxon>Pterygota</taxon>
        <taxon>Neoptera</taxon>
        <taxon>Endopterygota</taxon>
        <taxon>Coleoptera</taxon>
        <taxon>Polyphaga</taxon>
        <taxon>Cucujiformia</taxon>
        <taxon>Chrysomeloidea</taxon>
        <taxon>Chrysomelidae</taxon>
        <taxon>Galerucinae</taxon>
        <taxon>Diabroticina</taxon>
        <taxon>Diabroticites</taxon>
        <taxon>Diabrotica</taxon>
    </lineage>
</organism>
<dbReference type="InterPro" id="IPR009057">
    <property type="entry name" value="Homeodomain-like_sf"/>
</dbReference>
<evidence type="ECO:0000256" key="8">
    <source>
        <dbReference type="SAM" id="MobiDB-lite"/>
    </source>
</evidence>
<dbReference type="EnsemblMetazoa" id="XM_050652684.1">
    <property type="protein sequence ID" value="XP_050508641.1"/>
    <property type="gene ID" value="LOC114337084"/>
</dbReference>
<evidence type="ECO:0000256" key="6">
    <source>
        <dbReference type="PROSITE-ProRule" id="PRU00108"/>
    </source>
</evidence>
<keyword evidence="11" id="KW-1185">Reference proteome</keyword>
<proteinExistence type="predicted"/>
<comment type="subcellular location">
    <subcellularLocation>
        <location evidence="1 6 7">Nucleus</location>
    </subcellularLocation>
</comment>
<dbReference type="InterPro" id="IPR017970">
    <property type="entry name" value="Homeobox_CS"/>
</dbReference>
<feature type="compositionally biased region" description="Low complexity" evidence="8">
    <location>
        <begin position="203"/>
        <end position="217"/>
    </location>
</feature>
<dbReference type="GeneID" id="114337084"/>
<evidence type="ECO:0000256" key="1">
    <source>
        <dbReference type="ARBA" id="ARBA00004123"/>
    </source>
</evidence>
<dbReference type="InterPro" id="IPR020479">
    <property type="entry name" value="HD_metazoa"/>
</dbReference>
<evidence type="ECO:0000256" key="4">
    <source>
        <dbReference type="ARBA" id="ARBA00023155"/>
    </source>
</evidence>
<dbReference type="InterPro" id="IPR050394">
    <property type="entry name" value="Homeobox_NK-like"/>
</dbReference>
<dbReference type="PANTHER" id="PTHR24340:SF41">
    <property type="entry name" value="MUSCLE-SPECIFIC HOMEOBOX PROTEIN TINMAN-RELATED"/>
    <property type="match status" value="1"/>
</dbReference>
<feature type="domain" description="Homeobox" evidence="9">
    <location>
        <begin position="311"/>
        <end position="371"/>
    </location>
</feature>
<feature type="compositionally biased region" description="Low complexity" evidence="8">
    <location>
        <begin position="386"/>
        <end position="399"/>
    </location>
</feature>
<keyword evidence="4 6" id="KW-0371">Homeobox</keyword>
<feature type="DNA-binding region" description="Homeobox" evidence="6">
    <location>
        <begin position="313"/>
        <end position="372"/>
    </location>
</feature>